<dbReference type="AlphaFoldDB" id="A0A226EXX7"/>
<organism evidence="1 2">
    <name type="scientific">Folsomia candida</name>
    <name type="common">Springtail</name>
    <dbReference type="NCBI Taxonomy" id="158441"/>
    <lineage>
        <taxon>Eukaryota</taxon>
        <taxon>Metazoa</taxon>
        <taxon>Ecdysozoa</taxon>
        <taxon>Arthropoda</taxon>
        <taxon>Hexapoda</taxon>
        <taxon>Collembola</taxon>
        <taxon>Entomobryomorpha</taxon>
        <taxon>Isotomoidea</taxon>
        <taxon>Isotomidae</taxon>
        <taxon>Proisotominae</taxon>
        <taxon>Folsomia</taxon>
    </lineage>
</organism>
<accession>A0A226EXX7</accession>
<sequence length="466" mass="52153">MQPGITSKSYTQSSNQVEGSTLAQKFVFRHSIHYQQQDNNLTPPEGALGYAQSEILVSTDWRHIPAQSQEIYEKPHVLVASQITEWVTEPYHDEDFKFVTNLPSYYRARCKNSMHCGEEPGLICATDKVCRCRTHELWYSVTKKACIASNGDRCKFGAELNSEKQEILECPKASVCNETGFCSCAPGYFENPERFEVPYSYGTSFTAHKGVCVGKVDVECQVEANYKYGSDGPQLDNVYCMEDAKCVGRTCWCQDNLVKTRDQLCGRKYGKEYSMTKPCQDNLVCTRVQGNSSMRCLCRNQDMQIYDDTVAKYGSCRGLVGTPCDPEDTNSCVVGAQCEPTAEKHGIPYRCECKLGNIRNSDKKCEILHGNTCDPSSAHEHCDKLANLTCRIVPQMNKERNVTEIGAVCSCRNLDDLYEPQLRKCVSAFGVSCRSMEDCPLYANCMKSSPNEDGLCAFNGTQAFSD</sequence>
<dbReference type="EMBL" id="LNIX01000001">
    <property type="protein sequence ID" value="OXA62038.1"/>
    <property type="molecule type" value="Genomic_DNA"/>
</dbReference>
<evidence type="ECO:0000313" key="2">
    <source>
        <dbReference type="Proteomes" id="UP000198287"/>
    </source>
</evidence>
<gene>
    <name evidence="1" type="ORF">Fcan01_01196</name>
</gene>
<keyword evidence="2" id="KW-1185">Reference proteome</keyword>
<evidence type="ECO:0000313" key="1">
    <source>
        <dbReference type="EMBL" id="OXA62038.1"/>
    </source>
</evidence>
<comment type="caution">
    <text evidence="1">The sequence shown here is derived from an EMBL/GenBank/DDBJ whole genome shotgun (WGS) entry which is preliminary data.</text>
</comment>
<protein>
    <submittedName>
        <fullName evidence="1">Uncharacterized protein</fullName>
    </submittedName>
</protein>
<name>A0A226EXX7_FOLCA</name>
<dbReference type="Proteomes" id="UP000198287">
    <property type="component" value="Unassembled WGS sequence"/>
</dbReference>
<reference evidence="1 2" key="1">
    <citation type="submission" date="2015-12" db="EMBL/GenBank/DDBJ databases">
        <title>The genome of Folsomia candida.</title>
        <authorList>
            <person name="Faddeeva A."/>
            <person name="Derks M.F."/>
            <person name="Anvar Y."/>
            <person name="Smit S."/>
            <person name="Van Straalen N."/>
            <person name="Roelofs D."/>
        </authorList>
    </citation>
    <scope>NUCLEOTIDE SEQUENCE [LARGE SCALE GENOMIC DNA]</scope>
    <source>
        <strain evidence="1 2">VU population</strain>
        <tissue evidence="1">Whole body</tissue>
    </source>
</reference>
<proteinExistence type="predicted"/>